<dbReference type="Pfam" id="PF02452">
    <property type="entry name" value="PemK_toxin"/>
    <property type="match status" value="1"/>
</dbReference>
<comment type="caution">
    <text evidence="2">The sequence shown here is derived from an EMBL/GenBank/DDBJ whole genome shotgun (WGS) entry which is preliminary data.</text>
</comment>
<sequence>MKDSDEGEWSFIAERAGHGARLAAAQNRHNEAIRPPKVPPRVTSNPRIRELYWCDMPEDAHLPELWKRRPVIIVSWKHRYYGAVTVIPCSSLDQDANDWSVRIEKGINGNPSWAICDKPMTVAVSRLTPGKGRIPRLGEADFNAVLRKAFAWLPKLPPEPEPEAQKGTVRTTNKPGNSDGSPNGS</sequence>
<protein>
    <submittedName>
        <fullName evidence="2">Type II toxin-antitoxin system PemK/MazF family toxin</fullName>
    </submittedName>
</protein>
<proteinExistence type="predicted"/>
<dbReference type="InterPro" id="IPR011067">
    <property type="entry name" value="Plasmid_toxin/cell-grow_inhib"/>
</dbReference>
<gene>
    <name evidence="2" type="ORF">EOE48_10650</name>
</gene>
<feature type="region of interest" description="Disordered" evidence="1">
    <location>
        <begin position="155"/>
        <end position="185"/>
    </location>
</feature>
<accession>A0A437P8C7</accession>
<dbReference type="GO" id="GO:0003677">
    <property type="term" value="F:DNA binding"/>
    <property type="evidence" value="ECO:0007669"/>
    <property type="project" value="InterPro"/>
</dbReference>
<dbReference type="InterPro" id="IPR003477">
    <property type="entry name" value="PemK-like"/>
</dbReference>
<dbReference type="OrthoDB" id="7365622at2"/>
<evidence type="ECO:0000256" key="1">
    <source>
        <dbReference type="SAM" id="MobiDB-lite"/>
    </source>
</evidence>
<dbReference type="Gene3D" id="2.30.30.110">
    <property type="match status" value="1"/>
</dbReference>
<evidence type="ECO:0000313" key="2">
    <source>
        <dbReference type="EMBL" id="RVU18504.1"/>
    </source>
</evidence>
<dbReference type="SUPFAM" id="SSF50118">
    <property type="entry name" value="Cell growth inhibitor/plasmid maintenance toxic component"/>
    <property type="match status" value="1"/>
</dbReference>
<dbReference type="EMBL" id="SACP01000009">
    <property type="protein sequence ID" value="RVU18504.1"/>
    <property type="molecule type" value="Genomic_DNA"/>
</dbReference>
<evidence type="ECO:0000313" key="3">
    <source>
        <dbReference type="Proteomes" id="UP000286997"/>
    </source>
</evidence>
<dbReference type="Proteomes" id="UP000286997">
    <property type="component" value="Unassembled WGS sequence"/>
</dbReference>
<dbReference type="AlphaFoldDB" id="A0A437P8C7"/>
<reference evidence="2 3" key="1">
    <citation type="submission" date="2019-01" db="EMBL/GenBank/DDBJ databases">
        <authorList>
            <person name="Chen W.-M."/>
        </authorList>
    </citation>
    <scope>NUCLEOTIDE SEQUENCE [LARGE SCALE GENOMIC DNA]</scope>
    <source>
        <strain evidence="2 3">TER-1</strain>
    </source>
</reference>
<feature type="compositionally biased region" description="Polar residues" evidence="1">
    <location>
        <begin position="168"/>
        <end position="185"/>
    </location>
</feature>
<name>A0A437P8C7_9HYPH</name>
<organism evidence="2 3">
    <name type="scientific">Methylobacterium oryzihabitans</name>
    <dbReference type="NCBI Taxonomy" id="2499852"/>
    <lineage>
        <taxon>Bacteria</taxon>
        <taxon>Pseudomonadati</taxon>
        <taxon>Pseudomonadota</taxon>
        <taxon>Alphaproteobacteria</taxon>
        <taxon>Hyphomicrobiales</taxon>
        <taxon>Methylobacteriaceae</taxon>
        <taxon>Methylobacterium</taxon>
    </lineage>
</organism>
<keyword evidence="3" id="KW-1185">Reference proteome</keyword>